<dbReference type="AlphaFoldDB" id="A0AA36BGI8"/>
<evidence type="ECO:0000313" key="2">
    <source>
        <dbReference type="Proteomes" id="UP001162480"/>
    </source>
</evidence>
<keyword evidence="2" id="KW-1185">Reference proteome</keyword>
<evidence type="ECO:0000313" key="1">
    <source>
        <dbReference type="EMBL" id="CAI9733648.1"/>
    </source>
</evidence>
<gene>
    <name evidence="1" type="ORF">OCTVUL_1B007857</name>
</gene>
<accession>A0AA36BGI8</accession>
<reference evidence="1" key="1">
    <citation type="submission" date="2023-08" db="EMBL/GenBank/DDBJ databases">
        <authorList>
            <person name="Alioto T."/>
            <person name="Alioto T."/>
            <person name="Gomez Garrido J."/>
        </authorList>
    </citation>
    <scope>NUCLEOTIDE SEQUENCE</scope>
</reference>
<organism evidence="1 2">
    <name type="scientific">Octopus vulgaris</name>
    <name type="common">Common octopus</name>
    <dbReference type="NCBI Taxonomy" id="6645"/>
    <lineage>
        <taxon>Eukaryota</taxon>
        <taxon>Metazoa</taxon>
        <taxon>Spiralia</taxon>
        <taxon>Lophotrochozoa</taxon>
        <taxon>Mollusca</taxon>
        <taxon>Cephalopoda</taxon>
        <taxon>Coleoidea</taxon>
        <taxon>Octopodiformes</taxon>
        <taxon>Octopoda</taxon>
        <taxon>Incirrata</taxon>
        <taxon>Octopodidae</taxon>
        <taxon>Octopus</taxon>
    </lineage>
</organism>
<sequence length="148" mass="16923">MCCKDVSKGKDFIQPKTNPKLNIFCDNGLMVLPSIPDPPIDLKELLPLTNVKDINFRSKIKACNSALAFTTSEEALKEDNSNRNGVYTHKMHGRLFHRFTSNLIFSENQQPRSSQIYIYDTPYQMDRKMQTVNTADRTVMGSLQAMIF</sequence>
<dbReference type="EMBL" id="OX597828">
    <property type="protein sequence ID" value="CAI9733648.1"/>
    <property type="molecule type" value="Genomic_DNA"/>
</dbReference>
<dbReference type="Proteomes" id="UP001162480">
    <property type="component" value="Chromosome 15"/>
</dbReference>
<dbReference type="PANTHER" id="PTHR45786:SF74">
    <property type="entry name" value="ATP-DEPENDENT DNA HELICASE"/>
    <property type="match status" value="1"/>
</dbReference>
<proteinExistence type="predicted"/>
<dbReference type="PANTHER" id="PTHR45786">
    <property type="entry name" value="DNA BINDING PROTEIN-LIKE"/>
    <property type="match status" value="1"/>
</dbReference>
<name>A0AA36BGI8_OCTVU</name>
<protein>
    <submittedName>
        <fullName evidence="1">Uncharacterized protein</fullName>
    </submittedName>
</protein>